<name>A0A0A9B4P0_ARUDO</name>
<reference evidence="2" key="2">
    <citation type="journal article" date="2015" name="Data Brief">
        <title>Shoot transcriptome of the giant reed, Arundo donax.</title>
        <authorList>
            <person name="Barrero R.A."/>
            <person name="Guerrero F.D."/>
            <person name="Moolhuijzen P."/>
            <person name="Goolsby J.A."/>
            <person name="Tidwell J."/>
            <person name="Bellgard S.E."/>
            <person name="Bellgard M.I."/>
        </authorList>
    </citation>
    <scope>NUCLEOTIDE SEQUENCE</scope>
    <source>
        <tissue evidence="2">Shoot tissue taken approximately 20 cm above the soil surface</tissue>
    </source>
</reference>
<protein>
    <submittedName>
        <fullName evidence="2">Uncharacterized protein</fullName>
    </submittedName>
</protein>
<keyword evidence="1" id="KW-1133">Transmembrane helix</keyword>
<dbReference type="AlphaFoldDB" id="A0A0A9B4P0"/>
<keyword evidence="1" id="KW-0812">Transmembrane</keyword>
<evidence type="ECO:0000313" key="2">
    <source>
        <dbReference type="EMBL" id="JAD58974.1"/>
    </source>
</evidence>
<reference evidence="2" key="1">
    <citation type="submission" date="2014-09" db="EMBL/GenBank/DDBJ databases">
        <authorList>
            <person name="Magalhaes I.L.F."/>
            <person name="Oliveira U."/>
            <person name="Santos F.R."/>
            <person name="Vidigal T.H.D.A."/>
            <person name="Brescovit A.D."/>
            <person name="Santos A.J."/>
        </authorList>
    </citation>
    <scope>NUCLEOTIDE SEQUENCE</scope>
    <source>
        <tissue evidence="2">Shoot tissue taken approximately 20 cm above the soil surface</tissue>
    </source>
</reference>
<evidence type="ECO:0000256" key="1">
    <source>
        <dbReference type="SAM" id="Phobius"/>
    </source>
</evidence>
<accession>A0A0A9B4P0</accession>
<organism evidence="2">
    <name type="scientific">Arundo donax</name>
    <name type="common">Giant reed</name>
    <name type="synonym">Donax arundinaceus</name>
    <dbReference type="NCBI Taxonomy" id="35708"/>
    <lineage>
        <taxon>Eukaryota</taxon>
        <taxon>Viridiplantae</taxon>
        <taxon>Streptophyta</taxon>
        <taxon>Embryophyta</taxon>
        <taxon>Tracheophyta</taxon>
        <taxon>Spermatophyta</taxon>
        <taxon>Magnoliopsida</taxon>
        <taxon>Liliopsida</taxon>
        <taxon>Poales</taxon>
        <taxon>Poaceae</taxon>
        <taxon>PACMAD clade</taxon>
        <taxon>Arundinoideae</taxon>
        <taxon>Arundineae</taxon>
        <taxon>Arundo</taxon>
    </lineage>
</organism>
<feature type="transmembrane region" description="Helical" evidence="1">
    <location>
        <begin position="63"/>
        <end position="89"/>
    </location>
</feature>
<sequence length="98" mass="11726">MVQWFTSCQCFLGISVSLRMPLLRHFSHEAAAKLKHHSLRNSADTFPNFCFLLSFRVLSESLFYVHVFHLPTFCFFFLWVPIGFCYYGFRVLKWQTIY</sequence>
<dbReference type="EMBL" id="GBRH01238921">
    <property type="protein sequence ID" value="JAD58974.1"/>
    <property type="molecule type" value="Transcribed_RNA"/>
</dbReference>
<keyword evidence="1" id="KW-0472">Membrane</keyword>
<proteinExistence type="predicted"/>